<feature type="non-terminal residue" evidence="1">
    <location>
        <position position="35"/>
    </location>
</feature>
<evidence type="ECO:0000313" key="1">
    <source>
        <dbReference type="EMBL" id="EFN66114.1"/>
    </source>
</evidence>
<dbReference type="EMBL" id="GL440229">
    <property type="protein sequence ID" value="EFN66114.1"/>
    <property type="molecule type" value="Genomic_DNA"/>
</dbReference>
<sequence>IKVFTVCCCVDSVARAPMQDMVQHGHFGCNWCLHP</sequence>
<organism evidence="2">
    <name type="scientific">Camponotus floridanus</name>
    <name type="common">Florida carpenter ant</name>
    <dbReference type="NCBI Taxonomy" id="104421"/>
    <lineage>
        <taxon>Eukaryota</taxon>
        <taxon>Metazoa</taxon>
        <taxon>Ecdysozoa</taxon>
        <taxon>Arthropoda</taxon>
        <taxon>Hexapoda</taxon>
        <taxon>Insecta</taxon>
        <taxon>Pterygota</taxon>
        <taxon>Neoptera</taxon>
        <taxon>Endopterygota</taxon>
        <taxon>Hymenoptera</taxon>
        <taxon>Apocrita</taxon>
        <taxon>Aculeata</taxon>
        <taxon>Formicoidea</taxon>
        <taxon>Formicidae</taxon>
        <taxon>Formicinae</taxon>
        <taxon>Camponotus</taxon>
    </lineage>
</organism>
<protein>
    <submittedName>
        <fullName evidence="1">Uncharacterized protein</fullName>
    </submittedName>
</protein>
<name>E2AKC5_CAMFO</name>
<gene>
    <name evidence="1" type="ORF">EAG_05121</name>
</gene>
<dbReference type="Proteomes" id="UP000000311">
    <property type="component" value="Unassembled WGS sequence"/>
</dbReference>
<reference evidence="1 2" key="1">
    <citation type="journal article" date="2010" name="Science">
        <title>Genomic comparison of the ants Camponotus floridanus and Harpegnathos saltator.</title>
        <authorList>
            <person name="Bonasio R."/>
            <person name="Zhang G."/>
            <person name="Ye C."/>
            <person name="Mutti N.S."/>
            <person name="Fang X."/>
            <person name="Qin N."/>
            <person name="Donahue G."/>
            <person name="Yang P."/>
            <person name="Li Q."/>
            <person name="Li C."/>
            <person name="Zhang P."/>
            <person name="Huang Z."/>
            <person name="Berger S.L."/>
            <person name="Reinberg D."/>
            <person name="Wang J."/>
            <person name="Liebig J."/>
        </authorList>
    </citation>
    <scope>NUCLEOTIDE SEQUENCE [LARGE SCALE GENOMIC DNA]</scope>
    <source>
        <strain evidence="2">C129</strain>
    </source>
</reference>
<accession>E2AKC5</accession>
<keyword evidence="2" id="KW-1185">Reference proteome</keyword>
<proteinExistence type="predicted"/>
<feature type="non-terminal residue" evidence="1">
    <location>
        <position position="1"/>
    </location>
</feature>
<evidence type="ECO:0000313" key="2">
    <source>
        <dbReference type="Proteomes" id="UP000000311"/>
    </source>
</evidence>
<dbReference type="InParanoid" id="E2AKC5"/>
<dbReference type="AlphaFoldDB" id="E2AKC5"/>